<name>W4PHY1_9BACE</name>
<comment type="caution">
    <text evidence="1">The sequence shown here is derived from an EMBL/GenBank/DDBJ whole genome shotgun (WGS) entry which is preliminary data.</text>
</comment>
<reference evidence="2" key="1">
    <citation type="journal article" date="2014" name="Genome">
        <title>Draft Genome Sequences of Three Strains of Bacteroides pyogenes Isolated from a Cat and Swine.</title>
        <authorList>
            <person name="Sakamoto M."/>
            <person name="Oshima K."/>
            <person name="Suda W."/>
            <person name="Kitamura K."/>
            <person name="Iida T."/>
            <person name="Hattori M."/>
            <person name="Ohkuma M."/>
        </authorList>
    </citation>
    <scope>NUCLEOTIDE SEQUENCE [LARGE SCALE GENOMIC DNA]</scope>
    <source>
        <strain evidence="2">JCM 6294</strain>
    </source>
</reference>
<evidence type="ECO:0000313" key="2">
    <source>
        <dbReference type="Proteomes" id="UP000018842"/>
    </source>
</evidence>
<organism evidence="1 2">
    <name type="scientific">Bacteroides pyogenes DSM 20611 = JCM 6294</name>
    <dbReference type="NCBI Taxonomy" id="1121100"/>
    <lineage>
        <taxon>Bacteria</taxon>
        <taxon>Pseudomonadati</taxon>
        <taxon>Bacteroidota</taxon>
        <taxon>Bacteroidia</taxon>
        <taxon>Bacteroidales</taxon>
        <taxon>Bacteroidaceae</taxon>
        <taxon>Bacteroides</taxon>
    </lineage>
</organism>
<proteinExistence type="predicted"/>
<dbReference type="EMBL" id="BAIR01000012">
    <property type="protein sequence ID" value="GAE18764.1"/>
    <property type="molecule type" value="Genomic_DNA"/>
</dbReference>
<sequence length="55" mass="6106">MCPFDKAQHIALKHNGFVCRRKTRRTLPKKPAGFEKNTAGFEKKAAGFEMKGGGL</sequence>
<dbReference type="AlphaFoldDB" id="W4PHY1"/>
<dbReference type="Proteomes" id="UP000018842">
    <property type="component" value="Unassembled WGS sequence"/>
</dbReference>
<accession>W4PHY1</accession>
<evidence type="ECO:0000313" key="1">
    <source>
        <dbReference type="EMBL" id="GAE18764.1"/>
    </source>
</evidence>
<protein>
    <submittedName>
        <fullName evidence="1">Uncharacterized protein</fullName>
    </submittedName>
</protein>
<gene>
    <name evidence="1" type="ORF">JCM6294_1714</name>
</gene>